<dbReference type="Gene3D" id="3.20.110.10">
    <property type="entry name" value="Glycoside hydrolase 38, N terminal domain"/>
    <property type="match status" value="1"/>
</dbReference>
<comment type="similarity">
    <text evidence="1">Belongs to the glycosyl hydrolase 38 family.</text>
</comment>
<evidence type="ECO:0000256" key="2">
    <source>
        <dbReference type="ARBA" id="ARBA00022723"/>
    </source>
</evidence>
<keyword evidence="7" id="KW-1185">Reference proteome</keyword>
<dbReference type="SUPFAM" id="SSF88688">
    <property type="entry name" value="Families 57/38 glycoside transferase middle domain"/>
    <property type="match status" value="1"/>
</dbReference>
<dbReference type="GO" id="GO:0006013">
    <property type="term" value="P:mannose metabolic process"/>
    <property type="evidence" value="ECO:0007669"/>
    <property type="project" value="InterPro"/>
</dbReference>
<dbReference type="InterPro" id="IPR027291">
    <property type="entry name" value="Glyco_hydro_38_N_sf"/>
</dbReference>
<dbReference type="InterPro" id="IPR015341">
    <property type="entry name" value="Glyco_hydro_38_cen"/>
</dbReference>
<evidence type="ECO:0000313" key="6">
    <source>
        <dbReference type="EMBL" id="GKX29949.1"/>
    </source>
</evidence>
<dbReference type="InterPro" id="IPR054723">
    <property type="entry name" value="Ams1-like_N"/>
</dbReference>
<evidence type="ECO:0000256" key="1">
    <source>
        <dbReference type="ARBA" id="ARBA00009792"/>
    </source>
</evidence>
<evidence type="ECO:0000256" key="4">
    <source>
        <dbReference type="ARBA" id="ARBA00023295"/>
    </source>
</evidence>
<evidence type="ECO:0000256" key="3">
    <source>
        <dbReference type="ARBA" id="ARBA00022801"/>
    </source>
</evidence>
<dbReference type="SUPFAM" id="SSF88713">
    <property type="entry name" value="Glycoside hydrolase/deacetylase"/>
    <property type="match status" value="1"/>
</dbReference>
<keyword evidence="3" id="KW-0378">Hydrolase</keyword>
<dbReference type="InterPro" id="IPR000602">
    <property type="entry name" value="Glyco_hydro_38_N"/>
</dbReference>
<dbReference type="SUPFAM" id="SSF74650">
    <property type="entry name" value="Galactose mutarotase-like"/>
    <property type="match status" value="1"/>
</dbReference>
<name>A0A9W5YDJ6_9FIRM</name>
<dbReference type="PANTHER" id="PTHR46017">
    <property type="entry name" value="ALPHA-MANNOSIDASE 2C1"/>
    <property type="match status" value="1"/>
</dbReference>
<dbReference type="InterPro" id="IPR011330">
    <property type="entry name" value="Glyco_hydro/deAcase_b/a-brl"/>
</dbReference>
<dbReference type="InterPro" id="IPR011682">
    <property type="entry name" value="Glyco_hydro_38_C"/>
</dbReference>
<accession>A0A9W5YDJ6</accession>
<evidence type="ECO:0000313" key="7">
    <source>
        <dbReference type="Proteomes" id="UP001144256"/>
    </source>
</evidence>
<dbReference type="PANTHER" id="PTHR46017:SF1">
    <property type="entry name" value="ALPHA-MANNOSIDASE 2C1"/>
    <property type="match status" value="1"/>
</dbReference>
<dbReference type="Pfam" id="PF07748">
    <property type="entry name" value="Glyco_hydro_38C"/>
    <property type="match status" value="1"/>
</dbReference>
<comment type="caution">
    <text evidence="6">The sequence shown here is derived from an EMBL/GenBank/DDBJ whole genome shotgun (WGS) entry which is preliminary data.</text>
</comment>
<dbReference type="AlphaFoldDB" id="A0A9W5YDJ6"/>
<dbReference type="Gene3D" id="2.60.40.2220">
    <property type="match status" value="1"/>
</dbReference>
<evidence type="ECO:0000259" key="5">
    <source>
        <dbReference type="SMART" id="SM00872"/>
    </source>
</evidence>
<proteinExistence type="inferred from homology"/>
<dbReference type="InterPro" id="IPR037094">
    <property type="entry name" value="Glyco_hydro_38_cen_sf"/>
</dbReference>
<dbReference type="GO" id="GO:0030246">
    <property type="term" value="F:carbohydrate binding"/>
    <property type="evidence" value="ECO:0007669"/>
    <property type="project" value="InterPro"/>
</dbReference>
<dbReference type="Gene3D" id="1.20.1270.50">
    <property type="entry name" value="Glycoside hydrolase family 38, central domain"/>
    <property type="match status" value="1"/>
</dbReference>
<dbReference type="GO" id="GO:0009313">
    <property type="term" value="P:oligosaccharide catabolic process"/>
    <property type="evidence" value="ECO:0007669"/>
    <property type="project" value="TreeGrafter"/>
</dbReference>
<dbReference type="Gene3D" id="2.70.98.30">
    <property type="entry name" value="Golgi alpha-mannosidase II, domain 4"/>
    <property type="match status" value="1"/>
</dbReference>
<dbReference type="Pfam" id="PF01074">
    <property type="entry name" value="Glyco_hydro_38N"/>
    <property type="match status" value="1"/>
</dbReference>
<gene>
    <name evidence="6" type="ORF">SH1V18_24290</name>
</gene>
<dbReference type="EMBL" id="BRLB01000006">
    <property type="protein sequence ID" value="GKX29949.1"/>
    <property type="molecule type" value="Genomic_DNA"/>
</dbReference>
<dbReference type="InterPro" id="IPR041147">
    <property type="entry name" value="GH38_C"/>
</dbReference>
<feature type="domain" description="Glycoside hydrolase family 38 central" evidence="5">
    <location>
        <begin position="503"/>
        <end position="581"/>
    </location>
</feature>
<dbReference type="Pfam" id="PF22907">
    <property type="entry name" value="Ams1-like_1st"/>
    <property type="match status" value="1"/>
</dbReference>
<organism evidence="6 7">
    <name type="scientific">Vallitalea longa</name>
    <dbReference type="NCBI Taxonomy" id="2936439"/>
    <lineage>
        <taxon>Bacteria</taxon>
        <taxon>Bacillati</taxon>
        <taxon>Bacillota</taxon>
        <taxon>Clostridia</taxon>
        <taxon>Lachnospirales</taxon>
        <taxon>Vallitaleaceae</taxon>
        <taxon>Vallitalea</taxon>
    </lineage>
</organism>
<protein>
    <submittedName>
        <fullName evidence="6">Alpha-mannosidase</fullName>
    </submittedName>
</protein>
<dbReference type="FunFam" id="1.20.1270.50:FF:000004">
    <property type="entry name" value="alpha-mannosidase 2C1 isoform X1"/>
    <property type="match status" value="1"/>
</dbReference>
<dbReference type="GO" id="GO:0004559">
    <property type="term" value="F:alpha-mannosidase activity"/>
    <property type="evidence" value="ECO:0007669"/>
    <property type="project" value="InterPro"/>
</dbReference>
<dbReference type="FunFam" id="3.20.110.10:FF:000002">
    <property type="entry name" value="alpha-mannosidase 2C1 isoform X1"/>
    <property type="match status" value="1"/>
</dbReference>
<sequence>MPYNKKQMYVYIQNVIKKINEVMYIKVAELNAVAWVTREPVPFEERCTGEKKQINMGETWGQLWDCGWFHFTGKVPKSQAGKKVVLLIDVNGEGCVFDRKGCPIRGLTNISSYFDYTLGKPGKQVVQFLEHAEGEEKIDIWVETGCNDLFGRYSKKGTLEEACIAVCNKQMRALYYDFEVLYNLMLQLPDSESRHMSILYKLDEAAKIMKNYTEEEAAIARKILMSELNKKGGDPSLTISAIGHAHMDLAWQWPIRETIRKGARTFSTVLEMMERYPDYIFGASQPQLYIWMKEHYPSLYRKIKEKIKEGRWEVQGAMWVEPDTNISGGEALVRQVLYGKRFFREEFNKDMKSLWLPDVFGYTASLPQILKKSGVDYFMTIKLSWSEINQFPHHTFNWQGIDGTKILCHMPPEGTYNSSASPQAIKKTESQFLDKGVSDRCLMLFGIGDGGGGPGAEHLERLKRVKNLNGLSPVVQESSLDFFKKIDNDSNKYKTWNGELYLEKHQGTFTTQAKNKKYNRKMEIMLRELEFSSMLAQLNADKIYPQEDIEEIWKEVLLYQFHDILPGSSIKRVYDESLDRYKILMDKTEELLKQSFAAIVDKINITGMNNPYVVFNSLSWERKEWVKVNDDWQYLSVPSMGYLVTDEKKVEIPNENLVIKEDHLENEMIKLRFNADGTIKSIYDKEYKREVIQEEMVANKLAIYDDQGDAWDFDINYDERLCDSFLLVSKENYVDGPQAVMKQVYKYGESELIQKVILTKDSRRIDFSTEVMWEERNKMLRTSFPVDIYATEAICDIQFGTIKRPLYRNTSWELAKFEICAHKWVDISQRDYGVALINDCKYGYKVLENTIDLNLLRSTEYPGIDADRGRHEFTYSLYPHNGDHVVGEVAKKAYELNIPMNYIKGNINEALLPKAKSFIEVLSDNVIIESVKKAEVDNDLIIRLYENNNSSVDTQIIFNFDVKSVKMVDMMEENSREISIEKGVINLRFQPFEIHTLKVSI</sequence>
<keyword evidence="4" id="KW-0326">Glycosidase</keyword>
<dbReference type="Pfam" id="PF09261">
    <property type="entry name" value="Alpha-mann_mid"/>
    <property type="match status" value="1"/>
</dbReference>
<reference evidence="6" key="1">
    <citation type="submission" date="2022-06" db="EMBL/GenBank/DDBJ databases">
        <title>Vallitalea longa sp. nov., an anaerobic bacterium isolated from marine sediment.</title>
        <authorList>
            <person name="Hirano S."/>
            <person name="Terahara T."/>
            <person name="Mori K."/>
            <person name="Hamada M."/>
            <person name="Matsumoto R."/>
            <person name="Kobayashi T."/>
        </authorList>
    </citation>
    <scope>NUCLEOTIDE SEQUENCE</scope>
    <source>
        <strain evidence="6">SH18-1</strain>
    </source>
</reference>
<keyword evidence="2" id="KW-0479">Metal-binding</keyword>
<dbReference type="CDD" id="cd10789">
    <property type="entry name" value="GH38N_AMII_ER_cytosolic"/>
    <property type="match status" value="1"/>
</dbReference>
<dbReference type="SMART" id="SM00872">
    <property type="entry name" value="Alpha-mann_mid"/>
    <property type="match status" value="1"/>
</dbReference>
<dbReference type="RefSeq" id="WP_281815732.1">
    <property type="nucleotide sequence ID" value="NZ_BRLB01000006.1"/>
</dbReference>
<dbReference type="Proteomes" id="UP001144256">
    <property type="component" value="Unassembled WGS sequence"/>
</dbReference>
<dbReference type="InterPro" id="IPR028995">
    <property type="entry name" value="Glyco_hydro_57/38_cen_sf"/>
</dbReference>
<dbReference type="InterPro" id="IPR011013">
    <property type="entry name" value="Gal_mutarotase_sf_dom"/>
</dbReference>
<dbReference type="GO" id="GO:0046872">
    <property type="term" value="F:metal ion binding"/>
    <property type="evidence" value="ECO:0007669"/>
    <property type="project" value="UniProtKB-KW"/>
</dbReference>
<dbReference type="Pfam" id="PF17677">
    <property type="entry name" value="Glyco_hydro38C2"/>
    <property type="match status" value="1"/>
</dbReference>